<dbReference type="GO" id="GO:0005886">
    <property type="term" value="C:plasma membrane"/>
    <property type="evidence" value="ECO:0007669"/>
    <property type="project" value="UniProtKB-SubCell"/>
</dbReference>
<feature type="transmembrane region" description="Helical" evidence="9">
    <location>
        <begin position="398"/>
        <end position="421"/>
    </location>
</feature>
<dbReference type="GO" id="GO:0042597">
    <property type="term" value="C:periplasmic space"/>
    <property type="evidence" value="ECO:0007669"/>
    <property type="project" value="InterPro"/>
</dbReference>
<dbReference type="Proteomes" id="UP000291838">
    <property type="component" value="Unassembled WGS sequence"/>
</dbReference>
<evidence type="ECO:0000256" key="5">
    <source>
        <dbReference type="ARBA" id="ARBA00022729"/>
    </source>
</evidence>
<evidence type="ECO:0000256" key="4">
    <source>
        <dbReference type="ARBA" id="ARBA00022723"/>
    </source>
</evidence>
<evidence type="ECO:0000256" key="1">
    <source>
        <dbReference type="ARBA" id="ARBA00004651"/>
    </source>
</evidence>
<dbReference type="GO" id="GO:0005507">
    <property type="term" value="F:copper ion binding"/>
    <property type="evidence" value="ECO:0007669"/>
    <property type="project" value="InterPro"/>
</dbReference>
<keyword evidence="8 9" id="KW-0472">Membrane</keyword>
<evidence type="ECO:0000259" key="11">
    <source>
        <dbReference type="Pfam" id="PF04234"/>
    </source>
</evidence>
<dbReference type="SUPFAM" id="SSF81296">
    <property type="entry name" value="E set domains"/>
    <property type="match status" value="1"/>
</dbReference>
<keyword evidence="2" id="KW-1003">Cell membrane</keyword>
<dbReference type="Gene3D" id="2.60.40.10">
    <property type="entry name" value="Immunoglobulins"/>
    <property type="match status" value="1"/>
</dbReference>
<feature type="domain" description="CopC" evidence="11">
    <location>
        <begin position="31"/>
        <end position="123"/>
    </location>
</feature>
<dbReference type="InterPro" id="IPR032694">
    <property type="entry name" value="CopC/D"/>
</dbReference>
<dbReference type="GO" id="GO:0046688">
    <property type="term" value="P:response to copper ion"/>
    <property type="evidence" value="ECO:0007669"/>
    <property type="project" value="InterPro"/>
</dbReference>
<name>A0A4Q2RQA4_9ACTN</name>
<keyword evidence="7" id="KW-0186">Copper</keyword>
<comment type="subcellular location">
    <subcellularLocation>
        <location evidence="1">Cell membrane</location>
        <topology evidence="1">Multi-pass membrane protein</topology>
    </subcellularLocation>
</comment>
<proteinExistence type="predicted"/>
<keyword evidence="5 10" id="KW-0732">Signal</keyword>
<dbReference type="RefSeq" id="WP_129477166.1">
    <property type="nucleotide sequence ID" value="NZ_SDWS01000006.1"/>
</dbReference>
<evidence type="ECO:0000256" key="9">
    <source>
        <dbReference type="SAM" id="Phobius"/>
    </source>
</evidence>
<feature type="transmembrane region" description="Helical" evidence="9">
    <location>
        <begin position="223"/>
        <end position="245"/>
    </location>
</feature>
<keyword evidence="14" id="KW-1185">Reference proteome</keyword>
<dbReference type="Pfam" id="PF05425">
    <property type="entry name" value="CopD"/>
    <property type="match status" value="1"/>
</dbReference>
<evidence type="ECO:0000313" key="14">
    <source>
        <dbReference type="Proteomes" id="UP000291838"/>
    </source>
</evidence>
<dbReference type="InterPro" id="IPR007348">
    <property type="entry name" value="CopC_dom"/>
</dbReference>
<dbReference type="Pfam" id="PF04234">
    <property type="entry name" value="CopC"/>
    <property type="match status" value="1"/>
</dbReference>
<feature type="transmembrane region" description="Helical" evidence="9">
    <location>
        <begin position="354"/>
        <end position="377"/>
    </location>
</feature>
<feature type="transmembrane region" description="Helical" evidence="9">
    <location>
        <begin position="283"/>
        <end position="303"/>
    </location>
</feature>
<keyword evidence="4" id="KW-0479">Metal-binding</keyword>
<evidence type="ECO:0000256" key="6">
    <source>
        <dbReference type="ARBA" id="ARBA00022989"/>
    </source>
</evidence>
<gene>
    <name evidence="13" type="ORF">EUA06_14940</name>
</gene>
<protein>
    <submittedName>
        <fullName evidence="13">Copper resistance protein CopC</fullName>
    </submittedName>
</protein>
<dbReference type="Gene3D" id="2.60.40.1220">
    <property type="match status" value="1"/>
</dbReference>
<evidence type="ECO:0000259" key="12">
    <source>
        <dbReference type="Pfam" id="PF05425"/>
    </source>
</evidence>
<dbReference type="AlphaFoldDB" id="A0A4Q2RQA4"/>
<dbReference type="OrthoDB" id="5242236at2"/>
<dbReference type="PANTHER" id="PTHR34820:SF4">
    <property type="entry name" value="INNER MEMBRANE PROTEIN YEBZ"/>
    <property type="match status" value="1"/>
</dbReference>
<feature type="chain" id="PRO_5020570565" evidence="10">
    <location>
        <begin position="31"/>
        <end position="540"/>
    </location>
</feature>
<evidence type="ECO:0000256" key="8">
    <source>
        <dbReference type="ARBA" id="ARBA00023136"/>
    </source>
</evidence>
<dbReference type="EMBL" id="SDWS01000006">
    <property type="protein sequence ID" value="RYB89875.1"/>
    <property type="molecule type" value="Genomic_DNA"/>
</dbReference>
<sequence>MSRFPGRVLAALLLPLTALLVLAPAPPAAAHATLIATDPGEGAVLETAPEQVTFSFNESVLGVSAGTTVFDATGAEIASSARVGDGQLVVSLDEEVGDGTLVVVWRLVSEDGHPIGGSLRFSVGAPSDVVDVPSADDGDTDAPVLLGVLRWLAYVGLLVAAGVAAFAALFLPADGVDAERARLRRTTRLAAVVAVLAWWAAVPLVALYQLGLPASALTAWSTWSALAAWEYVVPAAVTIGLGLAAASRRGPVLVGCLVALAAPSLTGHTRAATPEALVIAVDVLHLVAGALWLGGLVALVLVLRDRAGRDETGAEVLARFSTWAAGILAMLVVAGSVMAWRVAGSWGALLDTTYGTLLFVKVLVVLVAIAIAAWNRFRLVPRLRAAARRPERGEAAGLLVRTTFAEAGVLVVVLLVTGFLVDRSPDPEVSVSAPASSGSESVQLDEIDAEVTLDPLVVGPATLTLTMTDDAGQPAEGFESPRMSLSTEDVDLGAVSLTNLGPGIYSGEVVLPTAGTWEVQVSLRTTEFDNPVRTVTFEVP</sequence>
<feature type="signal peptide" evidence="10">
    <location>
        <begin position="1"/>
        <end position="30"/>
    </location>
</feature>
<evidence type="ECO:0000256" key="3">
    <source>
        <dbReference type="ARBA" id="ARBA00022692"/>
    </source>
</evidence>
<feature type="domain" description="Copper resistance protein D" evidence="12">
    <location>
        <begin position="315"/>
        <end position="420"/>
    </location>
</feature>
<dbReference type="InterPro" id="IPR014755">
    <property type="entry name" value="Cu-Rt/internalin_Ig-like"/>
</dbReference>
<keyword evidence="6 9" id="KW-1133">Transmembrane helix</keyword>
<reference evidence="13 14" key="1">
    <citation type="submission" date="2019-01" db="EMBL/GenBank/DDBJ databases">
        <title>Novel species of Nocardioides.</title>
        <authorList>
            <person name="Liu Q."/>
            <person name="Xin Y.-H."/>
        </authorList>
    </citation>
    <scope>NUCLEOTIDE SEQUENCE [LARGE SCALE GENOMIC DNA]</scope>
    <source>
        <strain evidence="13 14">HLT3-15</strain>
    </source>
</reference>
<feature type="transmembrane region" description="Helical" evidence="9">
    <location>
        <begin position="252"/>
        <end position="271"/>
    </location>
</feature>
<dbReference type="GO" id="GO:0006825">
    <property type="term" value="P:copper ion transport"/>
    <property type="evidence" value="ECO:0007669"/>
    <property type="project" value="InterPro"/>
</dbReference>
<comment type="caution">
    <text evidence="13">The sequence shown here is derived from an EMBL/GenBank/DDBJ whole genome shotgun (WGS) entry which is preliminary data.</text>
</comment>
<keyword evidence="3 9" id="KW-0812">Transmembrane</keyword>
<evidence type="ECO:0000256" key="7">
    <source>
        <dbReference type="ARBA" id="ARBA00023008"/>
    </source>
</evidence>
<accession>A0A4Q2RQA4</accession>
<dbReference type="PANTHER" id="PTHR34820">
    <property type="entry name" value="INNER MEMBRANE PROTEIN YEBZ"/>
    <property type="match status" value="1"/>
</dbReference>
<evidence type="ECO:0000256" key="10">
    <source>
        <dbReference type="SAM" id="SignalP"/>
    </source>
</evidence>
<organism evidence="13 14">
    <name type="scientific">Nocardioides glacieisoli</name>
    <dbReference type="NCBI Taxonomy" id="1168730"/>
    <lineage>
        <taxon>Bacteria</taxon>
        <taxon>Bacillati</taxon>
        <taxon>Actinomycetota</taxon>
        <taxon>Actinomycetes</taxon>
        <taxon>Propionibacteriales</taxon>
        <taxon>Nocardioidaceae</taxon>
        <taxon>Nocardioides</taxon>
    </lineage>
</organism>
<feature type="transmembrane region" description="Helical" evidence="9">
    <location>
        <begin position="191"/>
        <end position="211"/>
    </location>
</feature>
<feature type="transmembrane region" description="Helical" evidence="9">
    <location>
        <begin position="323"/>
        <end position="342"/>
    </location>
</feature>
<dbReference type="InterPro" id="IPR013783">
    <property type="entry name" value="Ig-like_fold"/>
</dbReference>
<dbReference type="InterPro" id="IPR014756">
    <property type="entry name" value="Ig_E-set"/>
</dbReference>
<evidence type="ECO:0000256" key="2">
    <source>
        <dbReference type="ARBA" id="ARBA00022475"/>
    </source>
</evidence>
<evidence type="ECO:0000313" key="13">
    <source>
        <dbReference type="EMBL" id="RYB89875.1"/>
    </source>
</evidence>
<feature type="transmembrane region" description="Helical" evidence="9">
    <location>
        <begin position="151"/>
        <end position="171"/>
    </location>
</feature>
<dbReference type="GO" id="GO:0005975">
    <property type="term" value="P:carbohydrate metabolic process"/>
    <property type="evidence" value="ECO:0007669"/>
    <property type="project" value="UniProtKB-ARBA"/>
</dbReference>
<dbReference type="InterPro" id="IPR008457">
    <property type="entry name" value="Cu-R_CopD_dom"/>
</dbReference>